<proteinExistence type="predicted"/>
<dbReference type="AlphaFoldDB" id="A0AAD1ENW7"/>
<evidence type="ECO:0000313" key="3">
    <source>
        <dbReference type="Proteomes" id="UP000283946"/>
    </source>
</evidence>
<dbReference type="EMBL" id="CP028130">
    <property type="protein sequence ID" value="AZZ56939.1"/>
    <property type="molecule type" value="Genomic_DNA"/>
</dbReference>
<dbReference type="InterPro" id="IPR018713">
    <property type="entry name" value="MPAB/Lcp_cat_dom"/>
</dbReference>
<organism evidence="2 3">
    <name type="scientific">Rathayibacter iranicus</name>
    <dbReference type="NCBI Taxonomy" id="59737"/>
    <lineage>
        <taxon>Bacteria</taxon>
        <taxon>Bacillati</taxon>
        <taxon>Actinomycetota</taxon>
        <taxon>Actinomycetes</taxon>
        <taxon>Micrococcales</taxon>
        <taxon>Microbacteriaceae</taxon>
        <taxon>Rathayibacter</taxon>
    </lineage>
</organism>
<dbReference type="Proteomes" id="UP000283946">
    <property type="component" value="Chromosome"/>
</dbReference>
<reference evidence="2 3" key="1">
    <citation type="submission" date="2018-03" db="EMBL/GenBank/DDBJ databases">
        <title>Bacteriophage NCPPB3778 and a type I-E CRISPR drive the evolution of the US Biological Select Agent, Rathayibacter toxicus.</title>
        <authorList>
            <person name="Davis E.W.II."/>
            <person name="Tabima J.F."/>
            <person name="Weisberg A.J."/>
            <person name="Dantas Lopes L."/>
            <person name="Wiseman M.S."/>
            <person name="Wiseman M.S."/>
            <person name="Pupko T."/>
            <person name="Belcher M.S."/>
            <person name="Sechler A.J."/>
            <person name="Tancos M.A."/>
            <person name="Schroeder B.K."/>
            <person name="Murray T.D."/>
            <person name="Luster D.G."/>
            <person name="Schneider W.L."/>
            <person name="Rogers E."/>
            <person name="Andreote F.D."/>
            <person name="Grunwald N.J."/>
            <person name="Putnam M.L."/>
            <person name="Chang J.H."/>
        </authorList>
    </citation>
    <scope>NUCLEOTIDE SEQUENCE [LARGE SCALE GENOMIC DNA]</scope>
    <source>
        <strain evidence="2 3">NCCPB 2253</strain>
    </source>
</reference>
<dbReference type="Pfam" id="PF09995">
    <property type="entry name" value="MPAB_Lcp_cat"/>
    <property type="match status" value="1"/>
</dbReference>
<name>A0AAD1ENW7_9MICO</name>
<feature type="domain" description="ER-bound oxygenase mpaB/mpaB'/Rubber oxygenase catalytic" evidence="1">
    <location>
        <begin position="31"/>
        <end position="222"/>
    </location>
</feature>
<evidence type="ECO:0000259" key="1">
    <source>
        <dbReference type="Pfam" id="PF09995"/>
    </source>
</evidence>
<dbReference type="PANTHER" id="PTHR36124">
    <property type="match status" value="1"/>
</dbReference>
<protein>
    <submittedName>
        <fullName evidence="2">DUF2236 domain-containing protein</fullName>
    </submittedName>
</protein>
<dbReference type="RefSeq" id="WP_104266151.1">
    <property type="nucleotide sequence ID" value="NZ_CP028130.1"/>
</dbReference>
<evidence type="ECO:0000313" key="2">
    <source>
        <dbReference type="EMBL" id="AZZ56939.1"/>
    </source>
</evidence>
<dbReference type="InterPro" id="IPR046366">
    <property type="entry name" value="MPAB"/>
</dbReference>
<accession>A0AAD1ENW7</accession>
<gene>
    <name evidence="2" type="ORF">C7V51_14410</name>
</gene>
<sequence>MEQRDDGLSEAYLKSEAVARDLIVCRRAFDMRVGFFLAYYRSFAVPRIADHLSASGEIGRSPRKRSYDTALITLEIVVNGLSSPRGQKALDLLVRAHERVQALPDDFHYVLQSFVVVPTRWIDSHGGSSLSRSERDSLAETFAEIGRRMGIAQPASTYDAAERFYTAYEAENVAPSNSSRSLMRATLAVLVDRFPAPLRPLGSRILAALIDDDAVARALHLPAVHPLFAKAVYASMSLVRARRRRHPRPGFIPGVSGSSVYPRGYGLQDLGPEWLQNR</sequence>
<dbReference type="KEGG" id="ria:C7V51_14410"/>
<dbReference type="PANTHER" id="PTHR36124:SF1">
    <property type="entry name" value="ER-BOUND OXYGENASE MPAB_MPAB'_RUBBER OXYGENASE CATALYTIC DOMAIN-CONTAINING PROTEIN"/>
    <property type="match status" value="1"/>
</dbReference>
<dbReference type="GO" id="GO:0016491">
    <property type="term" value="F:oxidoreductase activity"/>
    <property type="evidence" value="ECO:0007669"/>
    <property type="project" value="InterPro"/>
</dbReference>